<dbReference type="PANTHER" id="PTHR43782">
    <property type="entry name" value="ARGINASE"/>
    <property type="match status" value="1"/>
</dbReference>
<protein>
    <recommendedName>
        <fullName evidence="3 8">Arginase</fullName>
        <ecNumber evidence="2 8">3.5.3.1</ecNumber>
    </recommendedName>
</protein>
<keyword evidence="13" id="KW-1185">Reference proteome</keyword>
<dbReference type="OrthoDB" id="9788689at2"/>
<evidence type="ECO:0000256" key="7">
    <source>
        <dbReference type="ARBA" id="ARBA00023211"/>
    </source>
</evidence>
<dbReference type="GO" id="GO:0006525">
    <property type="term" value="P:arginine metabolic process"/>
    <property type="evidence" value="ECO:0007669"/>
    <property type="project" value="UniProtKB-KW"/>
</dbReference>
<dbReference type="EC" id="3.5.3.1" evidence="2 8"/>
<keyword evidence="4 11" id="KW-0056">Arginine metabolism</keyword>
<dbReference type="PIRSF" id="PIRSF036979">
    <property type="entry name" value="Arginase"/>
    <property type="match status" value="1"/>
</dbReference>
<dbReference type="InterPro" id="IPR023696">
    <property type="entry name" value="Ureohydrolase_dom_sf"/>
</dbReference>
<accession>A0A4R3KRN2</accession>
<dbReference type="Pfam" id="PF00491">
    <property type="entry name" value="Arginase"/>
    <property type="match status" value="1"/>
</dbReference>
<dbReference type="SUPFAM" id="SSF52768">
    <property type="entry name" value="Arginase/deacetylase"/>
    <property type="match status" value="1"/>
</dbReference>
<dbReference type="InterPro" id="IPR014033">
    <property type="entry name" value="Arginase"/>
</dbReference>
<evidence type="ECO:0000256" key="8">
    <source>
        <dbReference type="NCBIfam" id="TIGR01229"/>
    </source>
</evidence>
<name>A0A4R3KRN2_9SPHI</name>
<gene>
    <name evidence="12" type="ORF">EDD80_105158</name>
</gene>
<comment type="caution">
    <text evidence="12">The sequence shown here is derived from an EMBL/GenBank/DDBJ whole genome shotgun (WGS) entry which is preliminary data.</text>
</comment>
<evidence type="ECO:0000256" key="1">
    <source>
        <dbReference type="ARBA" id="ARBA00005098"/>
    </source>
</evidence>
<evidence type="ECO:0000256" key="3">
    <source>
        <dbReference type="ARBA" id="ARBA00018123"/>
    </source>
</evidence>
<feature type="binding site" evidence="9">
    <location>
        <position position="126"/>
    </location>
    <ligand>
        <name>Mn(2+)</name>
        <dbReference type="ChEBI" id="CHEBI:29035"/>
        <label>2</label>
    </ligand>
</feature>
<keyword evidence="7 9" id="KW-0464">Manganese</keyword>
<dbReference type="InterPro" id="IPR006035">
    <property type="entry name" value="Ureohydrolase"/>
</dbReference>
<comment type="similarity">
    <text evidence="10 11">Belongs to the arginase family.</text>
</comment>
<dbReference type="Proteomes" id="UP000295807">
    <property type="component" value="Unassembled WGS sequence"/>
</dbReference>
<evidence type="ECO:0000256" key="5">
    <source>
        <dbReference type="ARBA" id="ARBA00022723"/>
    </source>
</evidence>
<evidence type="ECO:0000256" key="6">
    <source>
        <dbReference type="ARBA" id="ARBA00022801"/>
    </source>
</evidence>
<feature type="binding site" evidence="9">
    <location>
        <position position="122"/>
    </location>
    <ligand>
        <name>Mn(2+)</name>
        <dbReference type="ChEBI" id="CHEBI:29035"/>
        <label>1</label>
    </ligand>
</feature>
<dbReference type="PANTHER" id="PTHR43782:SF3">
    <property type="entry name" value="ARGINASE"/>
    <property type="match status" value="1"/>
</dbReference>
<dbReference type="AlphaFoldDB" id="A0A4R3KRN2"/>
<dbReference type="RefSeq" id="WP_132129136.1">
    <property type="nucleotide sequence ID" value="NZ_CP042432.1"/>
</dbReference>
<organism evidence="12 13">
    <name type="scientific">Anseongella ginsenosidimutans</name>
    <dbReference type="NCBI Taxonomy" id="496056"/>
    <lineage>
        <taxon>Bacteria</taxon>
        <taxon>Pseudomonadati</taxon>
        <taxon>Bacteroidota</taxon>
        <taxon>Sphingobacteriia</taxon>
        <taxon>Sphingobacteriales</taxon>
        <taxon>Sphingobacteriaceae</taxon>
        <taxon>Anseongella</taxon>
    </lineage>
</organism>
<sequence>MHKLKLIEVRSEIGAGTRGASLGPDAIRIASLDFSSRFFKRYPCVSIPDENHLLFESSGDRYAKRISGILTMTERIGEEVCRTLEKGEFPIIVGGDHSIAAGTVAGIRMAFPKIRLGVIWIDAHADIHSPYTTPSGNMHGMPNAISLDEDNLESTLNAPDQETLNFWYQLKNVGGICPKITYENIVMIGVRDTEPAEDHLLEKRGIRNFSAKEIRRAGVEKVAVETLKYLDDCDLIHVSFDVDVLDPSVSRGTGTPVPNGITIKEARTLVIRLMQSKKIGTFELVEVNPTLDRENLMAEQAFDILLRASNQLTHNI</sequence>
<dbReference type="CDD" id="cd09989">
    <property type="entry name" value="Arginase"/>
    <property type="match status" value="1"/>
</dbReference>
<comment type="cofactor">
    <cofactor evidence="9 11">
        <name>Mn(2+)</name>
        <dbReference type="ChEBI" id="CHEBI:29035"/>
    </cofactor>
    <text evidence="9 11">Binds 2 manganese ions per subunit.</text>
</comment>
<feature type="binding site" evidence="9">
    <location>
        <position position="243"/>
    </location>
    <ligand>
        <name>Mn(2+)</name>
        <dbReference type="ChEBI" id="CHEBI:29035"/>
        <label>1</label>
    </ligand>
</feature>
<comment type="pathway">
    <text evidence="1">Nitrogen metabolism; urea cycle; L-ornithine and urea from L-arginine: step 1/1.</text>
</comment>
<evidence type="ECO:0000313" key="13">
    <source>
        <dbReference type="Proteomes" id="UP000295807"/>
    </source>
</evidence>
<dbReference type="GO" id="GO:0005829">
    <property type="term" value="C:cytosol"/>
    <property type="evidence" value="ECO:0007669"/>
    <property type="project" value="TreeGrafter"/>
</dbReference>
<dbReference type="NCBIfam" id="TIGR01229">
    <property type="entry name" value="rocF_arginase"/>
    <property type="match status" value="1"/>
</dbReference>
<dbReference type="GO" id="GO:0004053">
    <property type="term" value="F:arginase activity"/>
    <property type="evidence" value="ECO:0007669"/>
    <property type="project" value="UniProtKB-UniRule"/>
</dbReference>
<evidence type="ECO:0000256" key="2">
    <source>
        <dbReference type="ARBA" id="ARBA00012168"/>
    </source>
</evidence>
<feature type="binding site" evidence="9">
    <location>
        <position position="97"/>
    </location>
    <ligand>
        <name>Mn(2+)</name>
        <dbReference type="ChEBI" id="CHEBI:29035"/>
        <label>1</label>
    </ligand>
</feature>
<dbReference type="Gene3D" id="3.40.800.10">
    <property type="entry name" value="Ureohydrolase domain"/>
    <property type="match status" value="1"/>
</dbReference>
<dbReference type="GO" id="GO:0030145">
    <property type="term" value="F:manganese ion binding"/>
    <property type="evidence" value="ECO:0007669"/>
    <property type="project" value="TreeGrafter"/>
</dbReference>
<dbReference type="PRINTS" id="PR00116">
    <property type="entry name" value="ARGINASE"/>
</dbReference>
<evidence type="ECO:0000313" key="12">
    <source>
        <dbReference type="EMBL" id="TCS87344.1"/>
    </source>
</evidence>
<evidence type="ECO:0000256" key="9">
    <source>
        <dbReference type="PIRSR" id="PIRSR036979-1"/>
    </source>
</evidence>
<evidence type="ECO:0000256" key="11">
    <source>
        <dbReference type="RuleBase" id="RU361159"/>
    </source>
</evidence>
<proteinExistence type="inferred from homology"/>
<keyword evidence="5 9" id="KW-0479">Metal-binding</keyword>
<comment type="catalytic activity">
    <reaction evidence="11">
        <text>L-arginine + H2O = urea + L-ornithine</text>
        <dbReference type="Rhea" id="RHEA:20569"/>
        <dbReference type="ChEBI" id="CHEBI:15377"/>
        <dbReference type="ChEBI" id="CHEBI:16199"/>
        <dbReference type="ChEBI" id="CHEBI:32682"/>
        <dbReference type="ChEBI" id="CHEBI:46911"/>
        <dbReference type="EC" id="3.5.3.1"/>
    </reaction>
</comment>
<evidence type="ECO:0000256" key="4">
    <source>
        <dbReference type="ARBA" id="ARBA00022503"/>
    </source>
</evidence>
<keyword evidence="6 11" id="KW-0378">Hydrolase</keyword>
<reference evidence="12 13" key="1">
    <citation type="submission" date="2019-03" db="EMBL/GenBank/DDBJ databases">
        <title>Genomic Encyclopedia of Type Strains, Phase IV (KMG-IV): sequencing the most valuable type-strain genomes for metagenomic binning, comparative biology and taxonomic classification.</title>
        <authorList>
            <person name="Goeker M."/>
        </authorList>
    </citation>
    <scope>NUCLEOTIDE SEQUENCE [LARGE SCALE GENOMIC DNA]</scope>
    <source>
        <strain evidence="12 13">DSM 21100</strain>
    </source>
</reference>
<dbReference type="EMBL" id="SMAD01000005">
    <property type="protein sequence ID" value="TCS87344.1"/>
    <property type="molecule type" value="Genomic_DNA"/>
</dbReference>
<feature type="binding site" evidence="9">
    <location>
        <position position="124"/>
    </location>
    <ligand>
        <name>Mn(2+)</name>
        <dbReference type="ChEBI" id="CHEBI:29035"/>
        <label>2</label>
    </ligand>
</feature>
<feature type="binding site" evidence="9">
    <location>
        <position position="241"/>
    </location>
    <ligand>
        <name>Mn(2+)</name>
        <dbReference type="ChEBI" id="CHEBI:29035"/>
        <label>1</label>
    </ligand>
</feature>
<evidence type="ECO:0000256" key="10">
    <source>
        <dbReference type="PROSITE-ProRule" id="PRU00742"/>
    </source>
</evidence>
<dbReference type="PROSITE" id="PS51409">
    <property type="entry name" value="ARGINASE_2"/>
    <property type="match status" value="1"/>
</dbReference>